<dbReference type="EMBL" id="KZ821225">
    <property type="protein sequence ID" value="PYH47165.1"/>
    <property type="molecule type" value="Genomic_DNA"/>
</dbReference>
<sequence length="115" mass="12406">MSAGATTKMQASWTAAPTSAQIYRFTINANASCPYSTDLCAYNGHSAMQMDTELLDTLEDFGINAPPQNRIKYRRVTTCAPVKHGSGLGVDQNDSTWGQVVYIQGVDESARLAIA</sequence>
<organism evidence="1 2">
    <name type="scientific">Aspergillus saccharolyticus JOP 1030-1</name>
    <dbReference type="NCBI Taxonomy" id="1450539"/>
    <lineage>
        <taxon>Eukaryota</taxon>
        <taxon>Fungi</taxon>
        <taxon>Dikarya</taxon>
        <taxon>Ascomycota</taxon>
        <taxon>Pezizomycotina</taxon>
        <taxon>Eurotiomycetes</taxon>
        <taxon>Eurotiomycetidae</taxon>
        <taxon>Eurotiales</taxon>
        <taxon>Aspergillaceae</taxon>
        <taxon>Aspergillus</taxon>
        <taxon>Aspergillus subgen. Circumdati</taxon>
    </lineage>
</organism>
<dbReference type="OrthoDB" id="3540210at2759"/>
<protein>
    <submittedName>
        <fullName evidence="1">Uncharacterized protein</fullName>
    </submittedName>
</protein>
<reference evidence="1 2" key="1">
    <citation type="submission" date="2016-12" db="EMBL/GenBank/DDBJ databases">
        <title>The genomes of Aspergillus section Nigri reveals drivers in fungal speciation.</title>
        <authorList>
            <consortium name="DOE Joint Genome Institute"/>
            <person name="Vesth T.C."/>
            <person name="Nybo J."/>
            <person name="Theobald S."/>
            <person name="Brandl J."/>
            <person name="Frisvad J.C."/>
            <person name="Nielsen K.F."/>
            <person name="Lyhne E.K."/>
            <person name="Kogle M.E."/>
            <person name="Kuo A."/>
            <person name="Riley R."/>
            <person name="Clum A."/>
            <person name="Nolan M."/>
            <person name="Lipzen A."/>
            <person name="Salamov A."/>
            <person name="Henrissat B."/>
            <person name="Wiebenga A."/>
            <person name="De Vries R.P."/>
            <person name="Grigoriev I.V."/>
            <person name="Mortensen U.H."/>
            <person name="Andersen M.R."/>
            <person name="Baker S.E."/>
        </authorList>
    </citation>
    <scope>NUCLEOTIDE SEQUENCE [LARGE SCALE GENOMIC DNA]</scope>
    <source>
        <strain evidence="1 2">JOP 1030-1</strain>
    </source>
</reference>
<evidence type="ECO:0000313" key="1">
    <source>
        <dbReference type="EMBL" id="PYH47165.1"/>
    </source>
</evidence>
<accession>A0A318ZK44</accession>
<proteinExistence type="predicted"/>
<dbReference type="Proteomes" id="UP000248349">
    <property type="component" value="Unassembled WGS sequence"/>
</dbReference>
<name>A0A318ZK44_9EURO</name>
<keyword evidence="2" id="KW-1185">Reference proteome</keyword>
<gene>
    <name evidence="1" type="ORF">BP01DRAFT_381006</name>
</gene>
<dbReference type="GeneID" id="37078504"/>
<evidence type="ECO:0000313" key="2">
    <source>
        <dbReference type="Proteomes" id="UP000248349"/>
    </source>
</evidence>
<dbReference type="RefSeq" id="XP_025433147.1">
    <property type="nucleotide sequence ID" value="XM_025577275.1"/>
</dbReference>
<dbReference type="AlphaFoldDB" id="A0A318ZK44"/>